<accession>A0ABN2RVB0</accession>
<keyword evidence="2" id="KW-1185">Reference proteome</keyword>
<dbReference type="PANTHER" id="PTHR36152">
    <property type="entry name" value="CYTOPLASMIC PROTEIN-RELATED"/>
    <property type="match status" value="1"/>
</dbReference>
<dbReference type="Proteomes" id="UP001500326">
    <property type="component" value="Unassembled WGS sequence"/>
</dbReference>
<dbReference type="PANTHER" id="PTHR36152:SF1">
    <property type="entry name" value="UBIQUITIN-LIKE DOMAIN-CONTAINING PROTEIN"/>
    <property type="match status" value="1"/>
</dbReference>
<dbReference type="Pfam" id="PF05638">
    <property type="entry name" value="T6SS_HCP"/>
    <property type="match status" value="1"/>
</dbReference>
<evidence type="ECO:0000313" key="2">
    <source>
        <dbReference type="Proteomes" id="UP001500326"/>
    </source>
</evidence>
<dbReference type="InterPro" id="IPR036624">
    <property type="entry name" value="Hcp1-lik_sf"/>
</dbReference>
<dbReference type="SUPFAM" id="SSF141452">
    <property type="entry name" value="Hcp1-like"/>
    <property type="match status" value="1"/>
</dbReference>
<protein>
    <submittedName>
        <fullName evidence="1">Hcp family type VI secretion system effector</fullName>
    </submittedName>
</protein>
<comment type="caution">
    <text evidence="1">The sequence shown here is derived from an EMBL/GenBank/DDBJ whole genome shotgun (WGS) entry which is preliminary data.</text>
</comment>
<dbReference type="InterPro" id="IPR053165">
    <property type="entry name" value="HSI-I_assembly_Hcp1"/>
</dbReference>
<name>A0ABN2RVB0_9MICO</name>
<sequence>MDMFLKIDAIPGDATEKGHEKWIPLLSADGGVSQAVGMAHHGGGAGAGKAEFRPAAFTAWTSVATPLLFAACVSGKHAATATFEALREGDRPVLFMRWDFEDVLVTTVGTVGGGGGPSLADSFALSYNRIRVTTFSQDPKGGLGTATARGWDLVANRAW</sequence>
<evidence type="ECO:0000313" key="1">
    <source>
        <dbReference type="EMBL" id="GAA1975217.1"/>
    </source>
</evidence>
<dbReference type="Gene3D" id="2.30.110.20">
    <property type="entry name" value="Hcp1-like"/>
    <property type="match status" value="1"/>
</dbReference>
<dbReference type="InterPro" id="IPR008514">
    <property type="entry name" value="T6SS_Hcp"/>
</dbReference>
<proteinExistence type="predicted"/>
<reference evidence="1 2" key="1">
    <citation type="journal article" date="2019" name="Int. J. Syst. Evol. Microbiol.">
        <title>The Global Catalogue of Microorganisms (GCM) 10K type strain sequencing project: providing services to taxonomists for standard genome sequencing and annotation.</title>
        <authorList>
            <consortium name="The Broad Institute Genomics Platform"/>
            <consortium name="The Broad Institute Genome Sequencing Center for Infectious Disease"/>
            <person name="Wu L."/>
            <person name="Ma J."/>
        </authorList>
    </citation>
    <scope>NUCLEOTIDE SEQUENCE [LARGE SCALE GENOMIC DNA]</scope>
    <source>
        <strain evidence="1 2">JCM 14902</strain>
    </source>
</reference>
<organism evidence="1 2">
    <name type="scientific">Microbacterium pumilum</name>
    <dbReference type="NCBI Taxonomy" id="344165"/>
    <lineage>
        <taxon>Bacteria</taxon>
        <taxon>Bacillati</taxon>
        <taxon>Actinomycetota</taxon>
        <taxon>Actinomycetes</taxon>
        <taxon>Micrococcales</taxon>
        <taxon>Microbacteriaceae</taxon>
        <taxon>Microbacterium</taxon>
    </lineage>
</organism>
<gene>
    <name evidence="1" type="ORF">GCM10009777_05110</name>
</gene>
<dbReference type="EMBL" id="BAAAOH010000001">
    <property type="protein sequence ID" value="GAA1975217.1"/>
    <property type="molecule type" value="Genomic_DNA"/>
</dbReference>